<protein>
    <submittedName>
        <fullName evidence="3">DUF4738 domain-containing protein</fullName>
    </submittedName>
</protein>
<evidence type="ECO:0000256" key="1">
    <source>
        <dbReference type="SAM" id="MobiDB-lite"/>
    </source>
</evidence>
<dbReference type="EMBL" id="CP072369">
    <property type="protein sequence ID" value="QUB85903.1"/>
    <property type="molecule type" value="Genomic_DNA"/>
</dbReference>
<name>A0A0K1NMG6_9BACT</name>
<reference evidence="3 5" key="2">
    <citation type="submission" date="2021-03" db="EMBL/GenBank/DDBJ databases">
        <title>Human Oral Microbial Genomes.</title>
        <authorList>
            <person name="Johnston C.D."/>
            <person name="Chen T."/>
            <person name="Dewhirst F.E."/>
        </authorList>
    </citation>
    <scope>NUCLEOTIDE SEQUENCE [LARGE SCALE GENOMIC DNA]</scope>
    <source>
        <strain evidence="3 5">W1435</strain>
    </source>
</reference>
<dbReference type="InterPro" id="IPR031762">
    <property type="entry name" value="DUF4738"/>
</dbReference>
<gene>
    <name evidence="2" type="ORF">ADJ77_10895</name>
    <name evidence="3" type="ORF">J5A51_01150</name>
</gene>
<dbReference type="Proteomes" id="UP000682005">
    <property type="component" value="Chromosome 2"/>
</dbReference>
<dbReference type="KEGG" id="pfus:ADJ77_10895"/>
<dbReference type="OrthoDB" id="1086474at2"/>
<evidence type="ECO:0000313" key="4">
    <source>
        <dbReference type="Proteomes" id="UP000060345"/>
    </source>
</evidence>
<accession>A0A0K1NMG6</accession>
<keyword evidence="5" id="KW-1185">Reference proteome</keyword>
<dbReference type="Proteomes" id="UP000060345">
    <property type="component" value="Chromosome 2"/>
</dbReference>
<feature type="compositionally biased region" description="Basic and acidic residues" evidence="1">
    <location>
        <begin position="180"/>
        <end position="193"/>
    </location>
</feature>
<evidence type="ECO:0000313" key="2">
    <source>
        <dbReference type="EMBL" id="AKU70282.1"/>
    </source>
</evidence>
<reference evidence="2 4" key="1">
    <citation type="submission" date="2015-07" db="EMBL/GenBank/DDBJ databases">
        <authorList>
            <person name="Noorani M."/>
        </authorList>
    </citation>
    <scope>NUCLEOTIDE SEQUENCE [LARGE SCALE GENOMIC DNA]</scope>
    <source>
        <strain evidence="2 4">W1435</strain>
    </source>
</reference>
<dbReference type="Pfam" id="PF15889">
    <property type="entry name" value="DUF4738"/>
    <property type="match status" value="1"/>
</dbReference>
<feature type="region of interest" description="Disordered" evidence="1">
    <location>
        <begin position="174"/>
        <end position="201"/>
    </location>
</feature>
<evidence type="ECO:0000313" key="3">
    <source>
        <dbReference type="EMBL" id="QUB85903.1"/>
    </source>
</evidence>
<organism evidence="2 4">
    <name type="scientific">Prevotella fusca JCM 17724</name>
    <dbReference type="NCBI Taxonomy" id="1236517"/>
    <lineage>
        <taxon>Bacteria</taxon>
        <taxon>Pseudomonadati</taxon>
        <taxon>Bacteroidota</taxon>
        <taxon>Bacteroidia</taxon>
        <taxon>Bacteroidales</taxon>
        <taxon>Prevotellaceae</taxon>
        <taxon>Prevotella</taxon>
    </lineage>
</organism>
<dbReference type="PROSITE" id="PS51257">
    <property type="entry name" value="PROKAR_LIPOPROTEIN"/>
    <property type="match status" value="1"/>
</dbReference>
<sequence length="201" mass="23061">MTKQILHFLLMGLMLLGISACKQEKKSKDIITKIVPKPKLPSGPQQMSDFQYEKKIEWLGNAYTIRIRRFADKSLAMVHDEDGRKYYDNKIQLNILRQDGSTFYDRTFTKDDFREFTNNQYGKNGALVGFMFDRAEGNILYFGASVGSPDPNSDEYMPMDVTIDNMSHIRITKATQLDTPTDHPNSEEPKSELEMAEEDGV</sequence>
<dbReference type="Gene3D" id="2.40.128.510">
    <property type="entry name" value="Protein of unknown function DUF4738"/>
    <property type="match status" value="1"/>
</dbReference>
<evidence type="ECO:0000313" key="5">
    <source>
        <dbReference type="Proteomes" id="UP000682005"/>
    </source>
</evidence>
<dbReference type="AlphaFoldDB" id="A0A0K1NMG6"/>
<dbReference type="EMBL" id="CP012075">
    <property type="protein sequence ID" value="AKU70282.1"/>
    <property type="molecule type" value="Genomic_DNA"/>
</dbReference>
<proteinExistence type="predicted"/>
<dbReference type="RefSeq" id="WP_025078724.1">
    <property type="nucleotide sequence ID" value="NZ_BAKO01000023.1"/>
</dbReference>